<keyword evidence="2" id="KW-1185">Reference proteome</keyword>
<name>A0ACC1KV80_9FUNG</name>
<dbReference type="Proteomes" id="UP001140087">
    <property type="component" value="Unassembled WGS sequence"/>
</dbReference>
<proteinExistence type="predicted"/>
<reference evidence="1" key="1">
    <citation type="submission" date="2022-07" db="EMBL/GenBank/DDBJ databases">
        <title>Phylogenomic reconstructions and comparative analyses of Kickxellomycotina fungi.</title>
        <authorList>
            <person name="Reynolds N.K."/>
            <person name="Stajich J.E."/>
            <person name="Barry K."/>
            <person name="Grigoriev I.V."/>
            <person name="Crous P."/>
            <person name="Smith M.E."/>
        </authorList>
    </citation>
    <scope>NUCLEOTIDE SEQUENCE</scope>
    <source>
        <strain evidence="1">BCRC 34780</strain>
    </source>
</reference>
<dbReference type="EMBL" id="JANBUN010002124">
    <property type="protein sequence ID" value="KAJ2795575.1"/>
    <property type="molecule type" value="Genomic_DNA"/>
</dbReference>
<evidence type="ECO:0000313" key="1">
    <source>
        <dbReference type="EMBL" id="KAJ2795575.1"/>
    </source>
</evidence>
<protein>
    <submittedName>
        <fullName evidence="1">Uncharacterized protein</fullName>
    </submittedName>
</protein>
<feature type="non-terminal residue" evidence="1">
    <location>
        <position position="1"/>
    </location>
</feature>
<gene>
    <name evidence="1" type="ORF">H4R21_005055</name>
</gene>
<accession>A0ACC1KV80</accession>
<organism evidence="1 2">
    <name type="scientific">Coemansia helicoidea</name>
    <dbReference type="NCBI Taxonomy" id="1286919"/>
    <lineage>
        <taxon>Eukaryota</taxon>
        <taxon>Fungi</taxon>
        <taxon>Fungi incertae sedis</taxon>
        <taxon>Zoopagomycota</taxon>
        <taxon>Kickxellomycotina</taxon>
        <taxon>Kickxellomycetes</taxon>
        <taxon>Kickxellales</taxon>
        <taxon>Kickxellaceae</taxon>
        <taxon>Coemansia</taxon>
    </lineage>
</organism>
<sequence length="138" mass="14027">LVHPRIPGGSTASSEFDPVAPVAEPIAVNLPVADPAGDAAGNDGDDDDDGEHRLEVPEHWHLFPSAVVSVKDLLVATGKAGARLALDTSDEDACSVISELSLASDEIDGLSADPDSAPAAADDGSDHLAQDISKALVE</sequence>
<evidence type="ECO:0000313" key="2">
    <source>
        <dbReference type="Proteomes" id="UP001140087"/>
    </source>
</evidence>
<comment type="caution">
    <text evidence="1">The sequence shown here is derived from an EMBL/GenBank/DDBJ whole genome shotgun (WGS) entry which is preliminary data.</text>
</comment>